<organism evidence="9 10">
    <name type="scientific">Trichoderma arundinaceum</name>
    <dbReference type="NCBI Taxonomy" id="490622"/>
    <lineage>
        <taxon>Eukaryota</taxon>
        <taxon>Fungi</taxon>
        <taxon>Dikarya</taxon>
        <taxon>Ascomycota</taxon>
        <taxon>Pezizomycotina</taxon>
        <taxon>Sordariomycetes</taxon>
        <taxon>Hypocreomycetidae</taxon>
        <taxon>Hypocreales</taxon>
        <taxon>Hypocreaceae</taxon>
        <taxon>Trichoderma</taxon>
    </lineage>
</organism>
<evidence type="ECO:0000256" key="7">
    <source>
        <dbReference type="SAM" id="MobiDB-lite"/>
    </source>
</evidence>
<dbReference type="PROSITE" id="PS00463">
    <property type="entry name" value="ZN2_CY6_FUNGAL_1"/>
    <property type="match status" value="1"/>
</dbReference>
<dbReference type="InterPro" id="IPR001138">
    <property type="entry name" value="Zn2Cys6_DnaBD"/>
</dbReference>
<feature type="region of interest" description="Disordered" evidence="7">
    <location>
        <begin position="776"/>
        <end position="855"/>
    </location>
</feature>
<dbReference type="SUPFAM" id="SSF57701">
    <property type="entry name" value="Zn2/Cys6 DNA-binding domain"/>
    <property type="match status" value="1"/>
</dbReference>
<dbReference type="CDD" id="cd00067">
    <property type="entry name" value="GAL4"/>
    <property type="match status" value="1"/>
</dbReference>
<evidence type="ECO:0000256" key="4">
    <source>
        <dbReference type="ARBA" id="ARBA00023125"/>
    </source>
</evidence>
<dbReference type="Proteomes" id="UP000266272">
    <property type="component" value="Unassembled WGS sequence"/>
</dbReference>
<keyword evidence="3" id="KW-0805">Transcription regulation</keyword>
<feature type="compositionally biased region" description="Polar residues" evidence="7">
    <location>
        <begin position="1335"/>
        <end position="1346"/>
    </location>
</feature>
<feature type="region of interest" description="Disordered" evidence="7">
    <location>
        <begin position="84"/>
        <end position="103"/>
    </location>
</feature>
<dbReference type="GO" id="GO:0008270">
    <property type="term" value="F:zinc ion binding"/>
    <property type="evidence" value="ECO:0007669"/>
    <property type="project" value="InterPro"/>
</dbReference>
<keyword evidence="10" id="KW-1185">Reference proteome</keyword>
<dbReference type="SMART" id="SM00906">
    <property type="entry name" value="Fungal_trans"/>
    <property type="match status" value="1"/>
</dbReference>
<accession>A0A395NIH6</accession>
<dbReference type="EMBL" id="PXOA01000403">
    <property type="protein sequence ID" value="RFU75888.1"/>
    <property type="molecule type" value="Genomic_DNA"/>
</dbReference>
<comment type="caution">
    <text evidence="9">The sequence shown here is derived from an EMBL/GenBank/DDBJ whole genome shotgun (WGS) entry which is preliminary data.</text>
</comment>
<dbReference type="PANTHER" id="PTHR31845">
    <property type="entry name" value="FINGER DOMAIN PROTEIN, PUTATIVE-RELATED"/>
    <property type="match status" value="1"/>
</dbReference>
<keyword evidence="6" id="KW-0539">Nucleus</keyword>
<comment type="subcellular location">
    <subcellularLocation>
        <location evidence="1">Nucleus</location>
    </subcellularLocation>
</comment>
<evidence type="ECO:0000259" key="8">
    <source>
        <dbReference type="PROSITE" id="PS50048"/>
    </source>
</evidence>
<sequence>MQKNACISCRTSKLRCSLDTFAEHGKCRRCFKISNECVFKTIAPRQRRKRTDTRVAALEQRLAELQAVVNSQRVGQFDNGTVQAHTSGSTAHVPQPASQDASGAYFNKSQAPVEERKWLSETEDEKSVEVGYLQSSLEALLTSGLLSTDTAVRLFDDFTQNVLPQYPILLLSSAETFEYLRRQQPTLLLAMITAACRGSDPDLFRKLHFHLRGDLSEQVMVCGNRSVELVQAILVMVEWYDPPEDMRRLIFYTWIQIASVMVRELGLWPWSEDITPVEHTATEWRTSFAAYLSISTAAVSLRRPMPIAWTEGMRKGLDAFGENSVQENDKRLVEWVRLQMIAEEVETSRIKVSLAPRVQIGADQPSPVDQHTISLLEGRFGKWRDAAQPVLNGSLRMHFFYCRIKFYELAVACRPTWPASHIGMQPPALAAARDMVYIRTIMSLIQSSHSALDTLVLFDIATYRRCPTFISIRALYALQEIFTVWKSVYHQRGDLSEFVNDEVLALKFYARQTELFFRQAAGTERFTIPQMALNALPNVLLSLEDMRNRKRLYRMQQPEPLGQEIQQGAAIKAPSPIVNDLEVTLIIDLGNFEAPSVNQGQDQDQDQDGTRSVPDWPATTSTSDSDDLDVTLGDALLAPELGTMTVPCSVIDPAERFNTTSGADKEFAISMYWYTRKQAWHYEDQGLRYTKAARRQSNAMVSRGLGMLACAKQSCKYLDPASFRSLGYSGYARICSSDTSTPGGKCPKRRVYPEGWIKYTVQSDLMRTQRRVERECIYQTKKPQQNTAATSGTAPKITQEALGSSTTAHENSKKRGRSINNDSDNDNDNKNPGPVTENGAVVPSNDSSRSKGRRLAQTFEQDEKLYWKQNAGQPEVEYHIAASASTALREALEALPKGRKHMVDVQKRLEKKLGVSCQDLTESCHYRARCLYGTIPHDSYYHSNNVMWMLHSTYWYKGEAMFNECCHVFNTAVREAQELGFNREEASEHLPEFERDMRRRAWCVIDSWDWQIASGLGRGTIIDHDTCNALRPSLTLEHDGKFSPLMHMNMQSDLIHKLAKRFKSPGNIQAPGAVLEYKAIMDEWMLNFPPVFALENPDTSHDKEQGWIEYHRHYNYTMGFMMVLNPFRHLMRESFTENASDELLELRTIAVEVSLSIVRVLDDWLKFLTFCDGRFHFIIFSLVDVTTILSNVLRNDKVGTVSHRDDIYRAVKIALVLQRRMLCLSMSAKMGFRLIQKMARQVFRDAPREHLAFMEAEPDELAPLTAPYPIPRQKLMSTPSIQPENHADPGMQERQEQEVEPTIGVSEAEAGRPPAHNVAPLSPSSNCSDAITVTLNSTEPTPSESHATAPCSDCTEASASTSPSERGDESTAFVCAEASSLEHISYTAPDHGDTAVPSHMTEAPPDDFALGHIYDESAFSNHVSSTPSDYIIDAPLDQSVIMPAQAEAEYSNHLTSASAQYVEITPPYVAAEIATYDTFASSAASSGYIAALPGMETVAAPVPFPAPVTYGNPASHLPPTAYIDPGILTAHEPYNGSVAYTAPLINAASETYTSPESYASSDTYNIPAVYTAPAPHAAPGTYYSSTTDASPESFSSTEHYGAPSTYAVPAAATVLAPCTTADFDHVTTHTAADPFETHEGYYTPTDYTAPMMHPTFAHVEPYDPEILYTQTDFGG</sequence>
<dbReference type="Gene3D" id="4.10.240.10">
    <property type="entry name" value="Zn(2)-C6 fungal-type DNA-binding domain"/>
    <property type="match status" value="1"/>
</dbReference>
<feature type="region of interest" description="Disordered" evidence="7">
    <location>
        <begin position="596"/>
        <end position="629"/>
    </location>
</feature>
<feature type="compositionally biased region" description="Basic and acidic residues" evidence="7">
    <location>
        <begin position="1285"/>
        <end position="1297"/>
    </location>
</feature>
<keyword evidence="2" id="KW-0479">Metal-binding</keyword>
<feature type="compositionally biased region" description="Polar residues" evidence="7">
    <location>
        <begin position="781"/>
        <end position="793"/>
    </location>
</feature>
<gene>
    <name evidence="9" type="ORF">TARUN_6350</name>
</gene>
<reference evidence="9 10" key="1">
    <citation type="journal article" date="2018" name="PLoS Pathog.">
        <title>Evolution of structural diversity of trichothecenes, a family of toxins produced by plant pathogenic and entomopathogenic fungi.</title>
        <authorList>
            <person name="Proctor R.H."/>
            <person name="McCormick S.P."/>
            <person name="Kim H.S."/>
            <person name="Cardoza R.E."/>
            <person name="Stanley A.M."/>
            <person name="Lindo L."/>
            <person name="Kelly A."/>
            <person name="Brown D.W."/>
            <person name="Lee T."/>
            <person name="Vaughan M.M."/>
            <person name="Alexander N.J."/>
            <person name="Busman M."/>
            <person name="Gutierrez S."/>
        </authorList>
    </citation>
    <scope>NUCLEOTIDE SEQUENCE [LARGE SCALE GENOMIC DNA]</scope>
    <source>
        <strain evidence="9 10">IBT 40837</strain>
    </source>
</reference>
<feature type="domain" description="Zn(2)-C6 fungal-type" evidence="8">
    <location>
        <begin position="5"/>
        <end position="39"/>
    </location>
</feature>
<proteinExistence type="predicted"/>
<evidence type="ECO:0000256" key="1">
    <source>
        <dbReference type="ARBA" id="ARBA00004123"/>
    </source>
</evidence>
<evidence type="ECO:0000313" key="10">
    <source>
        <dbReference type="Proteomes" id="UP000266272"/>
    </source>
</evidence>
<dbReference type="PROSITE" id="PS50048">
    <property type="entry name" value="ZN2_CY6_FUNGAL_2"/>
    <property type="match status" value="1"/>
</dbReference>
<evidence type="ECO:0000256" key="5">
    <source>
        <dbReference type="ARBA" id="ARBA00023163"/>
    </source>
</evidence>
<keyword evidence="4" id="KW-0238">DNA-binding</keyword>
<keyword evidence="5" id="KW-0804">Transcription</keyword>
<feature type="region of interest" description="Disordered" evidence="7">
    <location>
        <begin position="1272"/>
        <end position="1302"/>
    </location>
</feature>
<feature type="compositionally biased region" description="Polar residues" evidence="7">
    <location>
        <begin position="84"/>
        <end position="101"/>
    </location>
</feature>
<dbReference type="OrthoDB" id="3365636at2759"/>
<dbReference type="Pfam" id="PF04082">
    <property type="entry name" value="Fungal_trans"/>
    <property type="match status" value="1"/>
</dbReference>
<evidence type="ECO:0000256" key="2">
    <source>
        <dbReference type="ARBA" id="ARBA00022723"/>
    </source>
</evidence>
<dbReference type="InterPro" id="IPR007219">
    <property type="entry name" value="XnlR_reg_dom"/>
</dbReference>
<dbReference type="STRING" id="490622.A0A395NIH6"/>
<protein>
    <recommendedName>
        <fullName evidence="8">Zn(2)-C6 fungal-type domain-containing protein</fullName>
    </recommendedName>
</protein>
<feature type="compositionally biased region" description="Polar residues" evidence="7">
    <location>
        <begin position="1355"/>
        <end position="1364"/>
    </location>
</feature>
<evidence type="ECO:0000256" key="3">
    <source>
        <dbReference type="ARBA" id="ARBA00023015"/>
    </source>
</evidence>
<dbReference type="CDD" id="cd12148">
    <property type="entry name" value="fungal_TF_MHR"/>
    <property type="match status" value="2"/>
</dbReference>
<dbReference type="GO" id="GO:0000976">
    <property type="term" value="F:transcription cis-regulatory region binding"/>
    <property type="evidence" value="ECO:0007669"/>
    <property type="project" value="TreeGrafter"/>
</dbReference>
<dbReference type="GO" id="GO:0000981">
    <property type="term" value="F:DNA-binding transcription factor activity, RNA polymerase II-specific"/>
    <property type="evidence" value="ECO:0007669"/>
    <property type="project" value="InterPro"/>
</dbReference>
<evidence type="ECO:0000313" key="9">
    <source>
        <dbReference type="EMBL" id="RFU75888.1"/>
    </source>
</evidence>
<dbReference type="GO" id="GO:0006351">
    <property type="term" value="P:DNA-templated transcription"/>
    <property type="evidence" value="ECO:0007669"/>
    <property type="project" value="InterPro"/>
</dbReference>
<dbReference type="InterPro" id="IPR036864">
    <property type="entry name" value="Zn2-C6_fun-type_DNA-bd_sf"/>
</dbReference>
<evidence type="ECO:0000256" key="6">
    <source>
        <dbReference type="ARBA" id="ARBA00023242"/>
    </source>
</evidence>
<dbReference type="GO" id="GO:0005634">
    <property type="term" value="C:nucleus"/>
    <property type="evidence" value="ECO:0007669"/>
    <property type="project" value="UniProtKB-SubCell"/>
</dbReference>
<name>A0A395NIH6_TRIAR</name>
<dbReference type="PANTHER" id="PTHR31845:SF39">
    <property type="entry name" value="TRANSCRIPTION FACTOR PBCR-RELATED"/>
    <property type="match status" value="1"/>
</dbReference>
<dbReference type="InterPro" id="IPR051089">
    <property type="entry name" value="prtT"/>
</dbReference>
<feature type="region of interest" description="Disordered" evidence="7">
    <location>
        <begin position="1335"/>
        <end position="1371"/>
    </location>
</feature>